<protein>
    <submittedName>
        <fullName evidence="2">Uncharacterized protein</fullName>
    </submittedName>
</protein>
<keyword evidence="1" id="KW-0812">Transmembrane</keyword>
<comment type="caution">
    <text evidence="2">The sequence shown here is derived from an EMBL/GenBank/DDBJ whole genome shotgun (WGS) entry which is preliminary data.</text>
</comment>
<dbReference type="Proteomes" id="UP001356427">
    <property type="component" value="Unassembled WGS sequence"/>
</dbReference>
<dbReference type="AlphaFoldDB" id="A0AAN8QHV2"/>
<keyword evidence="1" id="KW-0472">Membrane</keyword>
<keyword evidence="3" id="KW-1185">Reference proteome</keyword>
<name>A0AAN8QHV2_9TELE</name>
<reference evidence="2 3" key="1">
    <citation type="submission" date="2021-04" db="EMBL/GenBank/DDBJ databases">
        <authorList>
            <person name="De Guttry C."/>
            <person name="Zahm M."/>
            <person name="Klopp C."/>
            <person name="Cabau C."/>
            <person name="Louis A."/>
            <person name="Berthelot C."/>
            <person name="Parey E."/>
            <person name="Roest Crollius H."/>
            <person name="Montfort J."/>
            <person name="Robinson-Rechavi M."/>
            <person name="Bucao C."/>
            <person name="Bouchez O."/>
            <person name="Gislard M."/>
            <person name="Lluch J."/>
            <person name="Milhes M."/>
            <person name="Lampietro C."/>
            <person name="Lopez Roques C."/>
            <person name="Donnadieu C."/>
            <person name="Braasch I."/>
            <person name="Desvignes T."/>
            <person name="Postlethwait J."/>
            <person name="Bobe J."/>
            <person name="Wedekind C."/>
            <person name="Guiguen Y."/>
        </authorList>
    </citation>
    <scope>NUCLEOTIDE SEQUENCE [LARGE SCALE GENOMIC DNA]</scope>
    <source>
        <strain evidence="2">Cs_M1</strain>
        <tissue evidence="2">Blood</tissue>
    </source>
</reference>
<keyword evidence="1" id="KW-1133">Transmembrane helix</keyword>
<feature type="non-terminal residue" evidence="2">
    <location>
        <position position="65"/>
    </location>
</feature>
<accession>A0AAN8QHV2</accession>
<dbReference type="EMBL" id="JAGTTL010000021">
    <property type="protein sequence ID" value="KAK6306469.1"/>
    <property type="molecule type" value="Genomic_DNA"/>
</dbReference>
<evidence type="ECO:0000256" key="1">
    <source>
        <dbReference type="SAM" id="Phobius"/>
    </source>
</evidence>
<proteinExistence type="predicted"/>
<feature type="transmembrane region" description="Helical" evidence="1">
    <location>
        <begin position="12"/>
        <end position="37"/>
    </location>
</feature>
<evidence type="ECO:0000313" key="2">
    <source>
        <dbReference type="EMBL" id="KAK6306469.1"/>
    </source>
</evidence>
<evidence type="ECO:0000313" key="3">
    <source>
        <dbReference type="Proteomes" id="UP001356427"/>
    </source>
</evidence>
<organism evidence="2 3">
    <name type="scientific">Coregonus suidteri</name>
    <dbReference type="NCBI Taxonomy" id="861788"/>
    <lineage>
        <taxon>Eukaryota</taxon>
        <taxon>Metazoa</taxon>
        <taxon>Chordata</taxon>
        <taxon>Craniata</taxon>
        <taxon>Vertebrata</taxon>
        <taxon>Euteleostomi</taxon>
        <taxon>Actinopterygii</taxon>
        <taxon>Neopterygii</taxon>
        <taxon>Teleostei</taxon>
        <taxon>Protacanthopterygii</taxon>
        <taxon>Salmoniformes</taxon>
        <taxon>Salmonidae</taxon>
        <taxon>Coregoninae</taxon>
        <taxon>Coregonus</taxon>
    </lineage>
</organism>
<gene>
    <name evidence="2" type="ORF">J4Q44_G00233940</name>
</gene>
<sequence length="65" mass="7213">MARLLARITRNCHVGNLFPVLTFLPVLTLILPAVLYLPDSDLDYDSLPALTYRLPAPCTVINSET</sequence>